<dbReference type="Pfam" id="PF08544">
    <property type="entry name" value="GHMP_kinases_C"/>
    <property type="match status" value="1"/>
</dbReference>
<feature type="domain" description="GHMP kinase N-terminal" evidence="11">
    <location>
        <begin position="72"/>
        <end position="149"/>
    </location>
</feature>
<dbReference type="SUPFAM" id="SSF54211">
    <property type="entry name" value="Ribosomal protein S5 domain 2-like"/>
    <property type="match status" value="1"/>
</dbReference>
<dbReference type="EMBL" id="JACYTO010000002">
    <property type="protein sequence ID" value="MBD8504447.1"/>
    <property type="molecule type" value="Genomic_DNA"/>
</dbReference>
<dbReference type="InterPro" id="IPR014721">
    <property type="entry name" value="Ribsml_uS5_D2-typ_fold_subgr"/>
</dbReference>
<evidence type="ECO:0000256" key="1">
    <source>
        <dbReference type="ARBA" id="ARBA00009684"/>
    </source>
</evidence>
<keyword evidence="4 10" id="KW-0808">Transferase</keyword>
<protein>
    <recommendedName>
        <fullName evidence="3 10">4-diphosphocytidyl-2-C-methyl-D-erythritol kinase</fullName>
        <shortName evidence="10">CMK</shortName>
        <ecNumber evidence="2 10">2.7.1.148</ecNumber>
    </recommendedName>
    <alternativeName>
        <fullName evidence="9 10">4-(cytidine-5'-diphospho)-2-C-methyl-D-erythritol kinase</fullName>
    </alternativeName>
</protein>
<dbReference type="NCBIfam" id="NF011202">
    <property type="entry name" value="PRK14608.1"/>
    <property type="match status" value="1"/>
</dbReference>
<feature type="domain" description="GHMP kinase C-terminal" evidence="12">
    <location>
        <begin position="206"/>
        <end position="264"/>
    </location>
</feature>
<sequence length="283" mass="30637">MTALPDTLDHCLAPAKLNLFLHVVGRRPDGYHLLQTAFRLLDWGDRLSFVRRADGRIRRLTDVAGVREDDDLVVRAARLLQAATGCTLGADIAIDKRLPMGGGLGGGSSDAATTLMALNRLWATGLDRARLQALGLQLGADVPFFIYGRDAFAEGVGERFQPLELPEAWYVILSPGVAVPTGEIFSAGELTRNTEPIKIADFAASTTRNDLQPVACKRYPEVAAAIDWLAQHAPARMTGSGACVFAQVDGEADAKRIVQTCPARWQAWSARSLSRHPFFDTVG</sequence>
<evidence type="ECO:0000259" key="12">
    <source>
        <dbReference type="Pfam" id="PF08544"/>
    </source>
</evidence>
<reference evidence="14" key="1">
    <citation type="submission" date="2023-07" db="EMBL/GenBank/DDBJ databases">
        <title>Thauera sp. CAU 1555 isolated from sand of Yaerae Beach.</title>
        <authorList>
            <person name="Kim W."/>
        </authorList>
    </citation>
    <scope>NUCLEOTIDE SEQUENCE [LARGE SCALE GENOMIC DNA]</scope>
    <source>
        <strain evidence="14">CAU 1555</strain>
    </source>
</reference>
<feature type="active site" evidence="10">
    <location>
        <position position="16"/>
    </location>
</feature>
<comment type="pathway">
    <text evidence="10">Isoprenoid biosynthesis; isopentenyl diphosphate biosynthesis via DXP pathway; isopentenyl diphosphate from 1-deoxy-D-xylulose 5-phosphate: step 3/6.</text>
</comment>
<dbReference type="Proteomes" id="UP000603602">
    <property type="component" value="Unassembled WGS sequence"/>
</dbReference>
<evidence type="ECO:0000256" key="10">
    <source>
        <dbReference type="HAMAP-Rule" id="MF_00061"/>
    </source>
</evidence>
<dbReference type="Gene3D" id="3.30.70.890">
    <property type="entry name" value="GHMP kinase, C-terminal domain"/>
    <property type="match status" value="1"/>
</dbReference>
<feature type="binding site" evidence="10">
    <location>
        <begin position="99"/>
        <end position="109"/>
    </location>
    <ligand>
        <name>ATP</name>
        <dbReference type="ChEBI" id="CHEBI:30616"/>
    </ligand>
</feature>
<dbReference type="PANTHER" id="PTHR43527">
    <property type="entry name" value="4-DIPHOSPHOCYTIDYL-2-C-METHYL-D-ERYTHRITOL KINASE, CHLOROPLASTIC"/>
    <property type="match status" value="1"/>
</dbReference>
<dbReference type="InterPro" id="IPR020568">
    <property type="entry name" value="Ribosomal_Su5_D2-typ_SF"/>
</dbReference>
<keyword evidence="6 10" id="KW-0418">Kinase</keyword>
<keyword evidence="14" id="KW-1185">Reference proteome</keyword>
<accession>A0ABR9BDZ5</accession>
<evidence type="ECO:0000313" key="13">
    <source>
        <dbReference type="EMBL" id="MBD8504447.1"/>
    </source>
</evidence>
<dbReference type="GO" id="GO:0050515">
    <property type="term" value="F:4-(cytidine 5'-diphospho)-2-C-methyl-D-erythritol kinase activity"/>
    <property type="evidence" value="ECO:0007669"/>
    <property type="project" value="UniProtKB-EC"/>
</dbReference>
<keyword evidence="8 10" id="KW-0414">Isoprene biosynthesis</keyword>
<keyword evidence="7 10" id="KW-0067">ATP-binding</keyword>
<dbReference type="Pfam" id="PF00288">
    <property type="entry name" value="GHMP_kinases_N"/>
    <property type="match status" value="1"/>
</dbReference>
<dbReference type="HAMAP" id="MF_00061">
    <property type="entry name" value="IspE"/>
    <property type="match status" value="1"/>
</dbReference>
<evidence type="ECO:0000259" key="11">
    <source>
        <dbReference type="Pfam" id="PF00288"/>
    </source>
</evidence>
<comment type="similarity">
    <text evidence="1 10">Belongs to the GHMP kinase family. IspE subfamily.</text>
</comment>
<evidence type="ECO:0000256" key="3">
    <source>
        <dbReference type="ARBA" id="ARBA00017473"/>
    </source>
</evidence>
<dbReference type="InterPro" id="IPR006204">
    <property type="entry name" value="GHMP_kinase_N_dom"/>
</dbReference>
<evidence type="ECO:0000313" key="14">
    <source>
        <dbReference type="Proteomes" id="UP000603602"/>
    </source>
</evidence>
<evidence type="ECO:0000256" key="7">
    <source>
        <dbReference type="ARBA" id="ARBA00022840"/>
    </source>
</evidence>
<evidence type="ECO:0000256" key="5">
    <source>
        <dbReference type="ARBA" id="ARBA00022741"/>
    </source>
</evidence>
<comment type="caution">
    <text evidence="13">The sequence shown here is derived from an EMBL/GenBank/DDBJ whole genome shotgun (WGS) entry which is preliminary data.</text>
</comment>
<dbReference type="PIRSF" id="PIRSF010376">
    <property type="entry name" value="IspE"/>
    <property type="match status" value="1"/>
</dbReference>
<dbReference type="NCBIfam" id="TIGR00154">
    <property type="entry name" value="ispE"/>
    <property type="match status" value="1"/>
</dbReference>
<dbReference type="InterPro" id="IPR036554">
    <property type="entry name" value="GHMP_kinase_C_sf"/>
</dbReference>
<organism evidence="13 14">
    <name type="scientific">Thauera sedimentorum</name>
    <dbReference type="NCBI Taxonomy" id="2767595"/>
    <lineage>
        <taxon>Bacteria</taxon>
        <taxon>Pseudomonadati</taxon>
        <taxon>Pseudomonadota</taxon>
        <taxon>Betaproteobacteria</taxon>
        <taxon>Rhodocyclales</taxon>
        <taxon>Zoogloeaceae</taxon>
        <taxon>Thauera</taxon>
    </lineage>
</organism>
<evidence type="ECO:0000256" key="4">
    <source>
        <dbReference type="ARBA" id="ARBA00022679"/>
    </source>
</evidence>
<dbReference type="Gene3D" id="3.30.230.10">
    <property type="match status" value="1"/>
</dbReference>
<dbReference type="SUPFAM" id="SSF55060">
    <property type="entry name" value="GHMP Kinase, C-terminal domain"/>
    <property type="match status" value="1"/>
</dbReference>
<dbReference type="InterPro" id="IPR004424">
    <property type="entry name" value="IspE"/>
</dbReference>
<feature type="active site" evidence="10">
    <location>
        <position position="141"/>
    </location>
</feature>
<dbReference type="EC" id="2.7.1.148" evidence="2 10"/>
<comment type="function">
    <text evidence="10">Catalyzes the phosphorylation of the position 2 hydroxy group of 4-diphosphocytidyl-2C-methyl-D-erythritol.</text>
</comment>
<name>A0ABR9BDZ5_9RHOO</name>
<keyword evidence="5 10" id="KW-0547">Nucleotide-binding</keyword>
<evidence type="ECO:0000256" key="8">
    <source>
        <dbReference type="ARBA" id="ARBA00023229"/>
    </source>
</evidence>
<evidence type="ECO:0000256" key="6">
    <source>
        <dbReference type="ARBA" id="ARBA00022777"/>
    </source>
</evidence>
<dbReference type="RefSeq" id="WP_187719186.1">
    <property type="nucleotide sequence ID" value="NZ_JACTAH010000002.1"/>
</dbReference>
<gene>
    <name evidence="10 13" type="primary">ispE</name>
    <name evidence="13" type="ORF">IFO67_16275</name>
</gene>
<dbReference type="PANTHER" id="PTHR43527:SF2">
    <property type="entry name" value="4-DIPHOSPHOCYTIDYL-2-C-METHYL-D-ERYTHRITOL KINASE, CHLOROPLASTIC"/>
    <property type="match status" value="1"/>
</dbReference>
<proteinExistence type="inferred from homology"/>
<comment type="catalytic activity">
    <reaction evidence="10">
        <text>4-CDP-2-C-methyl-D-erythritol + ATP = 4-CDP-2-C-methyl-D-erythritol 2-phosphate + ADP + H(+)</text>
        <dbReference type="Rhea" id="RHEA:18437"/>
        <dbReference type="ChEBI" id="CHEBI:15378"/>
        <dbReference type="ChEBI" id="CHEBI:30616"/>
        <dbReference type="ChEBI" id="CHEBI:57823"/>
        <dbReference type="ChEBI" id="CHEBI:57919"/>
        <dbReference type="ChEBI" id="CHEBI:456216"/>
        <dbReference type="EC" id="2.7.1.148"/>
    </reaction>
</comment>
<evidence type="ECO:0000256" key="9">
    <source>
        <dbReference type="ARBA" id="ARBA00032554"/>
    </source>
</evidence>
<evidence type="ECO:0000256" key="2">
    <source>
        <dbReference type="ARBA" id="ARBA00012052"/>
    </source>
</evidence>
<dbReference type="InterPro" id="IPR013750">
    <property type="entry name" value="GHMP_kinase_C_dom"/>
</dbReference>